<sequence length="39" mass="4349">MIPDEIPLPLAIILIPTLWAIAGYRLWILPALAKKGTHE</sequence>
<keyword evidence="1" id="KW-0812">Transmembrane</keyword>
<dbReference type="Proteomes" id="UP000182690">
    <property type="component" value="Unassembled WGS sequence"/>
</dbReference>
<evidence type="ECO:0000313" key="2">
    <source>
        <dbReference type="EMBL" id="SDQ15357.1"/>
    </source>
</evidence>
<evidence type="ECO:0000313" key="3">
    <source>
        <dbReference type="Proteomes" id="UP000182690"/>
    </source>
</evidence>
<name>A0A1H0YJI7_9MICO</name>
<gene>
    <name evidence="2" type="ORF">SAMN04488565_0936</name>
</gene>
<evidence type="ECO:0000256" key="1">
    <source>
        <dbReference type="SAM" id="Phobius"/>
    </source>
</evidence>
<dbReference type="EMBL" id="FNKB01000001">
    <property type="protein sequence ID" value="SDQ15357.1"/>
    <property type="molecule type" value="Genomic_DNA"/>
</dbReference>
<reference evidence="2 3" key="1">
    <citation type="submission" date="2016-10" db="EMBL/GenBank/DDBJ databases">
        <authorList>
            <person name="de Groot N.N."/>
        </authorList>
    </citation>
    <scope>NUCLEOTIDE SEQUENCE [LARGE SCALE GENOMIC DNA]</scope>
    <source>
        <strain evidence="2 3">DSM 22788</strain>
    </source>
</reference>
<organism evidence="2 3">
    <name type="scientific">Leucobacter chromiiresistens</name>
    <dbReference type="NCBI Taxonomy" id="1079994"/>
    <lineage>
        <taxon>Bacteria</taxon>
        <taxon>Bacillati</taxon>
        <taxon>Actinomycetota</taxon>
        <taxon>Actinomycetes</taxon>
        <taxon>Micrococcales</taxon>
        <taxon>Microbacteriaceae</taxon>
        <taxon>Leucobacter</taxon>
    </lineage>
</organism>
<dbReference type="AlphaFoldDB" id="A0A1H0YJI7"/>
<accession>A0A1H0YJI7</accession>
<keyword evidence="1" id="KW-1133">Transmembrane helix</keyword>
<proteinExistence type="predicted"/>
<protein>
    <submittedName>
        <fullName evidence="2">Uncharacterized protein</fullName>
    </submittedName>
</protein>
<keyword evidence="1" id="KW-0472">Membrane</keyword>
<feature type="transmembrane region" description="Helical" evidence="1">
    <location>
        <begin position="6"/>
        <end position="27"/>
    </location>
</feature>